<name>A0A8T0XGY1_PANVG</name>
<keyword evidence="4" id="KW-1185">Reference proteome</keyword>
<evidence type="ECO:0000313" key="3">
    <source>
        <dbReference type="EMBL" id="KAG2658525.1"/>
    </source>
</evidence>
<reference evidence="3" key="1">
    <citation type="submission" date="2020-05" db="EMBL/GenBank/DDBJ databases">
        <title>WGS assembly of Panicum virgatum.</title>
        <authorList>
            <person name="Lovell J.T."/>
            <person name="Jenkins J."/>
            <person name="Shu S."/>
            <person name="Juenger T.E."/>
            <person name="Schmutz J."/>
        </authorList>
    </citation>
    <scope>NUCLEOTIDE SEQUENCE</scope>
    <source>
        <strain evidence="3">AP13</strain>
    </source>
</reference>
<comment type="caution">
    <text evidence="3">The sequence shown here is derived from an EMBL/GenBank/DDBJ whole genome shotgun (WGS) entry which is preliminary data.</text>
</comment>
<dbReference type="InterPro" id="IPR051616">
    <property type="entry name" value="Cul2-RING_E3_ligase_SR"/>
</dbReference>
<dbReference type="PANTHER" id="PTHR46224:SF63">
    <property type="entry name" value="OS02G0493300 PROTEIN"/>
    <property type="match status" value="1"/>
</dbReference>
<evidence type="ECO:0000256" key="1">
    <source>
        <dbReference type="PROSITE-ProRule" id="PRU00023"/>
    </source>
</evidence>
<dbReference type="AlphaFoldDB" id="A0A8T0XGY1"/>
<feature type="repeat" description="ANK" evidence="1">
    <location>
        <begin position="173"/>
        <end position="205"/>
    </location>
</feature>
<feature type="compositionally biased region" description="Low complexity" evidence="2">
    <location>
        <begin position="18"/>
        <end position="56"/>
    </location>
</feature>
<proteinExistence type="predicted"/>
<dbReference type="Proteomes" id="UP000823388">
    <property type="component" value="Chromosome 1K"/>
</dbReference>
<dbReference type="Pfam" id="PF12796">
    <property type="entry name" value="Ank_2"/>
    <property type="match status" value="1"/>
</dbReference>
<dbReference type="PROSITE" id="PS50297">
    <property type="entry name" value="ANK_REP_REGION"/>
    <property type="match status" value="3"/>
</dbReference>
<evidence type="ECO:0000313" key="4">
    <source>
        <dbReference type="Proteomes" id="UP000823388"/>
    </source>
</evidence>
<feature type="repeat" description="ANK" evidence="1">
    <location>
        <begin position="205"/>
        <end position="237"/>
    </location>
</feature>
<keyword evidence="1" id="KW-0040">ANK repeat</keyword>
<accession>A0A8T0XGY1</accession>
<dbReference type="PROSITE" id="PS50088">
    <property type="entry name" value="ANK_REPEAT"/>
    <property type="match status" value="3"/>
</dbReference>
<sequence>MAAEEQAGLHGRPPWRPPSLRRLAPISPSAHAARSAPRPTARARGGQAASAAATRTGRPRDGSSVADGGREEDTGLLEIQRNGGVATMLAGERGNVMEAVEAVVDCTAGALHLAAGQGQLAVCRYLVEDLRVDINAIHDGGESPLAYAINGVHIATVRYLLDHGADPNKADDKGFTSLPIAAEDGYCKIVEILLSKGASVDALSNRGTPLHLAATNGHHKTVKILSDHNADCNKIDMVSTLLSLFLYMLHH</sequence>
<dbReference type="Gene3D" id="1.25.40.20">
    <property type="entry name" value="Ankyrin repeat-containing domain"/>
    <property type="match status" value="1"/>
</dbReference>
<dbReference type="SMART" id="SM00248">
    <property type="entry name" value="ANK"/>
    <property type="match status" value="4"/>
</dbReference>
<dbReference type="InterPro" id="IPR036770">
    <property type="entry name" value="Ankyrin_rpt-contain_sf"/>
</dbReference>
<evidence type="ECO:0000256" key="2">
    <source>
        <dbReference type="SAM" id="MobiDB-lite"/>
    </source>
</evidence>
<feature type="repeat" description="ANK" evidence="1">
    <location>
        <begin position="140"/>
        <end position="172"/>
    </location>
</feature>
<dbReference type="InterPro" id="IPR002110">
    <property type="entry name" value="Ankyrin_rpt"/>
</dbReference>
<dbReference type="Pfam" id="PF00023">
    <property type="entry name" value="Ank"/>
    <property type="match status" value="1"/>
</dbReference>
<dbReference type="SUPFAM" id="SSF48403">
    <property type="entry name" value="Ankyrin repeat"/>
    <property type="match status" value="1"/>
</dbReference>
<feature type="region of interest" description="Disordered" evidence="2">
    <location>
        <begin position="1"/>
        <end position="78"/>
    </location>
</feature>
<organism evidence="3 4">
    <name type="scientific">Panicum virgatum</name>
    <name type="common">Blackwell switchgrass</name>
    <dbReference type="NCBI Taxonomy" id="38727"/>
    <lineage>
        <taxon>Eukaryota</taxon>
        <taxon>Viridiplantae</taxon>
        <taxon>Streptophyta</taxon>
        <taxon>Embryophyta</taxon>
        <taxon>Tracheophyta</taxon>
        <taxon>Spermatophyta</taxon>
        <taxon>Magnoliopsida</taxon>
        <taxon>Liliopsida</taxon>
        <taxon>Poales</taxon>
        <taxon>Poaceae</taxon>
        <taxon>PACMAD clade</taxon>
        <taxon>Panicoideae</taxon>
        <taxon>Panicodae</taxon>
        <taxon>Paniceae</taxon>
        <taxon>Panicinae</taxon>
        <taxon>Panicum</taxon>
        <taxon>Panicum sect. Hiantes</taxon>
    </lineage>
</organism>
<gene>
    <name evidence="3" type="ORF">PVAP13_1KG255080</name>
</gene>
<protein>
    <submittedName>
        <fullName evidence="3">Uncharacterized protein</fullName>
    </submittedName>
</protein>
<dbReference type="EMBL" id="CM029037">
    <property type="protein sequence ID" value="KAG2658525.1"/>
    <property type="molecule type" value="Genomic_DNA"/>
</dbReference>
<dbReference type="PANTHER" id="PTHR46224">
    <property type="entry name" value="ANKYRIN REPEAT FAMILY PROTEIN"/>
    <property type="match status" value="1"/>
</dbReference>